<comment type="cofactor">
    <cofactor evidence="3">
        <name>Zn(2+)</name>
        <dbReference type="ChEBI" id="CHEBI:29105"/>
    </cofactor>
    <text evidence="3">Binds 1 divalent metal cation per subunit.</text>
</comment>
<comment type="caution">
    <text evidence="5">The sequence shown here is derived from an EMBL/GenBank/DDBJ whole genome shotgun (WGS) entry which is preliminary data.</text>
</comment>
<dbReference type="Proteomes" id="UP000436911">
    <property type="component" value="Unassembled WGS sequence"/>
</dbReference>
<dbReference type="InterPro" id="IPR013658">
    <property type="entry name" value="SGL"/>
</dbReference>
<dbReference type="GO" id="GO:0004341">
    <property type="term" value="F:gluconolactonase activity"/>
    <property type="evidence" value="ECO:0007669"/>
    <property type="project" value="TreeGrafter"/>
</dbReference>
<dbReference type="PANTHER" id="PTHR10907">
    <property type="entry name" value="REGUCALCIN"/>
    <property type="match status" value="1"/>
</dbReference>
<dbReference type="SUPFAM" id="SSF63829">
    <property type="entry name" value="Calcium-dependent phosphotriesterase"/>
    <property type="match status" value="1"/>
</dbReference>
<name>A0A368NZS6_AGRVI</name>
<dbReference type="InterPro" id="IPR011042">
    <property type="entry name" value="6-blade_b-propeller_TolB-like"/>
</dbReference>
<feature type="binding site" evidence="3">
    <location>
        <position position="18"/>
    </location>
    <ligand>
        <name>a divalent metal cation</name>
        <dbReference type="ChEBI" id="CHEBI:60240"/>
    </ligand>
</feature>
<evidence type="ECO:0000259" key="4">
    <source>
        <dbReference type="Pfam" id="PF08450"/>
    </source>
</evidence>
<proteinExistence type="inferred from homology"/>
<dbReference type="AlphaFoldDB" id="A0A368NZS6"/>
<evidence type="ECO:0000256" key="1">
    <source>
        <dbReference type="ARBA" id="ARBA00008853"/>
    </source>
</evidence>
<dbReference type="Gene3D" id="2.120.10.30">
    <property type="entry name" value="TolB, C-terminal domain"/>
    <property type="match status" value="1"/>
</dbReference>
<feature type="binding site" evidence="3">
    <location>
        <position position="151"/>
    </location>
    <ligand>
        <name>a divalent metal cation</name>
        <dbReference type="ChEBI" id="CHEBI:60240"/>
    </ligand>
</feature>
<keyword evidence="3" id="KW-0479">Metal-binding</keyword>
<feature type="active site" description="Proton donor/acceptor" evidence="2">
    <location>
        <position position="203"/>
    </location>
</feature>
<dbReference type="PRINTS" id="PR01790">
    <property type="entry name" value="SMP30FAMILY"/>
</dbReference>
<feature type="binding site" evidence="3">
    <location>
        <position position="107"/>
    </location>
    <ligand>
        <name>substrate</name>
    </ligand>
</feature>
<protein>
    <submittedName>
        <fullName evidence="5">SMP-30/gluconolactonase/LRE family protein</fullName>
    </submittedName>
</protein>
<evidence type="ECO:0000313" key="5">
    <source>
        <dbReference type="EMBL" id="KAA3530219.1"/>
    </source>
</evidence>
<evidence type="ECO:0000313" key="6">
    <source>
        <dbReference type="Proteomes" id="UP000436911"/>
    </source>
</evidence>
<keyword evidence="3" id="KW-0862">Zinc</keyword>
<dbReference type="GO" id="GO:0005509">
    <property type="term" value="F:calcium ion binding"/>
    <property type="evidence" value="ECO:0007669"/>
    <property type="project" value="TreeGrafter"/>
</dbReference>
<dbReference type="Pfam" id="PF08450">
    <property type="entry name" value="SGL"/>
    <property type="match status" value="1"/>
</dbReference>
<reference evidence="5 6" key="1">
    <citation type="submission" date="2018-08" db="EMBL/GenBank/DDBJ databases">
        <title>Genome sequencing of Agrobacterium vitis strain ICMP 10754.</title>
        <authorList>
            <person name="Visnovsky S.B."/>
            <person name="Pitman A.R."/>
        </authorList>
    </citation>
    <scope>NUCLEOTIDE SEQUENCE [LARGE SCALE GENOMIC DNA]</scope>
    <source>
        <strain evidence="5 6">ICMP 10754</strain>
    </source>
</reference>
<feature type="binding site" evidence="3">
    <location>
        <position position="105"/>
    </location>
    <ligand>
        <name>substrate</name>
    </ligand>
</feature>
<accession>A0A368NZS6</accession>
<dbReference type="PANTHER" id="PTHR10907:SF47">
    <property type="entry name" value="REGUCALCIN"/>
    <property type="match status" value="1"/>
</dbReference>
<evidence type="ECO:0000256" key="3">
    <source>
        <dbReference type="PIRSR" id="PIRSR605511-2"/>
    </source>
</evidence>
<dbReference type="GO" id="GO:0019853">
    <property type="term" value="P:L-ascorbic acid biosynthetic process"/>
    <property type="evidence" value="ECO:0007669"/>
    <property type="project" value="TreeGrafter"/>
</dbReference>
<feature type="domain" description="SMP-30/Gluconolactonase/LRE-like region" evidence="4">
    <location>
        <begin position="17"/>
        <end position="261"/>
    </location>
</feature>
<dbReference type="GeneID" id="60680827"/>
<evidence type="ECO:0000256" key="2">
    <source>
        <dbReference type="PIRSR" id="PIRSR605511-1"/>
    </source>
</evidence>
<dbReference type="OrthoDB" id="2633250at2"/>
<comment type="similarity">
    <text evidence="1">Belongs to the SMP-30/CGR1 family.</text>
</comment>
<sequence>MKEFTAEPLDIPSVTVAESPQWHEDALWYCDIEAGGLLRFDPQDASLKRWTLDGALASIAPTDGGFIAGTSLGFEYLSLDGDRLKRELLHAPFTASPAAPMPGTRMNDGIADPSGRFWCGSIEPNSPQLGRLFCLDKGQVRVVRDGFRTLNGLAFSSDGRRLYVSDSHPSVAKVWTIALDADGMPLEKPQLFANLSEFGGRPDGATVDQDGGYWIAASDSARVLRLDPKGRPDMVIHVPTTNPTNITFGGPDFRTAFITSLKPGGKGNEFAGRIFAVDLPVAGRKPDHYIA</sequence>
<feature type="binding site" evidence="3">
    <location>
        <position position="203"/>
    </location>
    <ligand>
        <name>a divalent metal cation</name>
        <dbReference type="ChEBI" id="CHEBI:60240"/>
    </ligand>
</feature>
<dbReference type="InterPro" id="IPR005511">
    <property type="entry name" value="SMP-30"/>
</dbReference>
<dbReference type="RefSeq" id="WP_060717488.1">
    <property type="nucleotide sequence ID" value="NZ_CP055266.1"/>
</dbReference>
<dbReference type="EMBL" id="QUSG01000002">
    <property type="protein sequence ID" value="KAA3530219.1"/>
    <property type="molecule type" value="Genomic_DNA"/>
</dbReference>
<organism evidence="5 6">
    <name type="scientific">Agrobacterium vitis</name>
    <name type="common">Rhizobium vitis</name>
    <dbReference type="NCBI Taxonomy" id="373"/>
    <lineage>
        <taxon>Bacteria</taxon>
        <taxon>Pseudomonadati</taxon>
        <taxon>Pseudomonadota</taxon>
        <taxon>Alphaproteobacteria</taxon>
        <taxon>Hyphomicrobiales</taxon>
        <taxon>Rhizobiaceae</taxon>
        <taxon>Rhizobium/Agrobacterium group</taxon>
        <taxon>Agrobacterium</taxon>
    </lineage>
</organism>
<gene>
    <name evidence="5" type="ORF">DXT89_05675</name>
</gene>